<feature type="region of interest" description="Disordered" evidence="1">
    <location>
        <begin position="233"/>
        <end position="264"/>
    </location>
</feature>
<gene>
    <name evidence="2" type="ORF">HLB23_25870</name>
</gene>
<name>A0A849C3H4_9NOCA</name>
<organism evidence="2 3">
    <name type="scientific">Nocardia uniformis</name>
    <dbReference type="NCBI Taxonomy" id="53432"/>
    <lineage>
        <taxon>Bacteria</taxon>
        <taxon>Bacillati</taxon>
        <taxon>Actinomycetota</taxon>
        <taxon>Actinomycetes</taxon>
        <taxon>Mycobacteriales</taxon>
        <taxon>Nocardiaceae</taxon>
        <taxon>Nocardia</taxon>
    </lineage>
</organism>
<keyword evidence="3" id="KW-1185">Reference proteome</keyword>
<dbReference type="EMBL" id="JABELX010000009">
    <property type="protein sequence ID" value="NNH73244.1"/>
    <property type="molecule type" value="Genomic_DNA"/>
</dbReference>
<evidence type="ECO:0000256" key="1">
    <source>
        <dbReference type="SAM" id="MobiDB-lite"/>
    </source>
</evidence>
<dbReference type="Gene3D" id="3.40.50.150">
    <property type="entry name" value="Vaccinia Virus protein VP39"/>
    <property type="match status" value="1"/>
</dbReference>
<proteinExistence type="predicted"/>
<evidence type="ECO:0000313" key="2">
    <source>
        <dbReference type="EMBL" id="NNH73244.1"/>
    </source>
</evidence>
<feature type="compositionally biased region" description="Basic and acidic residues" evidence="1">
    <location>
        <begin position="240"/>
        <end position="249"/>
    </location>
</feature>
<protein>
    <submittedName>
        <fullName evidence="2">Uncharacterized protein</fullName>
    </submittedName>
</protein>
<dbReference type="InterPro" id="IPR029063">
    <property type="entry name" value="SAM-dependent_MTases_sf"/>
</dbReference>
<comment type="caution">
    <text evidence="2">The sequence shown here is derived from an EMBL/GenBank/DDBJ whole genome shotgun (WGS) entry which is preliminary data.</text>
</comment>
<accession>A0A849C3H4</accession>
<dbReference type="SUPFAM" id="SSF53335">
    <property type="entry name" value="S-adenosyl-L-methionine-dependent methyltransferases"/>
    <property type="match status" value="1"/>
</dbReference>
<sequence>MRRAVDQAAAADEAGAALVREVRIRAGLSPEYRYTDNRELRVRERRQTDDMTERYYGLGQRPLGTVPGGIDAAQLRTEPASDLDALLHRAQASPGGARMVVGGGHAFRPAESGEIFVNIDSQSRPDVVADFRDLSMFPDEAFDQVYVEAVPLGTALKEGGAAELNRVLQPGGPLAMRTGLGNLVPATERDANVRALQDAGFDNIEYTVARDDMFDTEEGRLSDWNEVSAIKSETNGFDGAARDGNKSVEDTFDESGGLSRDDIP</sequence>
<dbReference type="RefSeq" id="WP_067527724.1">
    <property type="nucleotide sequence ID" value="NZ_JABELX010000009.1"/>
</dbReference>
<reference evidence="2 3" key="1">
    <citation type="submission" date="2020-05" db="EMBL/GenBank/DDBJ databases">
        <title>MicrobeNet Type strains.</title>
        <authorList>
            <person name="Nicholson A.C."/>
        </authorList>
    </citation>
    <scope>NUCLEOTIDE SEQUENCE [LARGE SCALE GENOMIC DNA]</scope>
    <source>
        <strain evidence="2 3">JCM 3224</strain>
    </source>
</reference>
<evidence type="ECO:0000313" key="3">
    <source>
        <dbReference type="Proteomes" id="UP000586827"/>
    </source>
</evidence>
<dbReference type="Proteomes" id="UP000586827">
    <property type="component" value="Unassembled WGS sequence"/>
</dbReference>
<dbReference type="AlphaFoldDB" id="A0A849C3H4"/>